<gene>
    <name evidence="2" type="ORF">J4E00_11025</name>
</gene>
<dbReference type="Proteomes" id="UP000664369">
    <property type="component" value="Unassembled WGS sequence"/>
</dbReference>
<feature type="region of interest" description="Disordered" evidence="1">
    <location>
        <begin position="218"/>
        <end position="239"/>
    </location>
</feature>
<organism evidence="2 3">
    <name type="scientific">Hymenobacter negativus</name>
    <dbReference type="NCBI Taxonomy" id="2795026"/>
    <lineage>
        <taxon>Bacteria</taxon>
        <taxon>Pseudomonadati</taxon>
        <taxon>Bacteroidota</taxon>
        <taxon>Cytophagia</taxon>
        <taxon>Cytophagales</taxon>
        <taxon>Hymenobacteraceae</taxon>
        <taxon>Hymenobacter</taxon>
    </lineage>
</organism>
<evidence type="ECO:0000313" key="2">
    <source>
        <dbReference type="EMBL" id="MBO2009585.1"/>
    </source>
</evidence>
<accession>A0ABS3QEC3</accession>
<dbReference type="RefSeq" id="WP_208175211.1">
    <property type="nucleotide sequence ID" value="NZ_JAGETZ010000004.1"/>
</dbReference>
<proteinExistence type="predicted"/>
<comment type="caution">
    <text evidence="2">The sequence shown here is derived from an EMBL/GenBank/DDBJ whole genome shotgun (WGS) entry which is preliminary data.</text>
</comment>
<protein>
    <submittedName>
        <fullName evidence="2">Uncharacterized protein</fullName>
    </submittedName>
</protein>
<keyword evidence="3" id="KW-1185">Reference proteome</keyword>
<evidence type="ECO:0000256" key="1">
    <source>
        <dbReference type="SAM" id="MobiDB-lite"/>
    </source>
</evidence>
<sequence length="239" mass="25855">MDTRATSILDSGQRVGLAVKDHPNELAYFPPLLAAETTRAELVTAIEAQQATQDTATTASTTDKETAREQMAQATATLSARAVGYALATNQLGLKQAFTLSYADVRYGEATEDVNHVRDLVKAVQALPAQVRKDYRLTDAVIQAPADAADAFEQADDDQTDAKAAPRLATLALPELLRRLSAALRLMETLLKGQRTDTDPKFQWPAFYAAFKEANKRRGLPKRAGKTAKGTPPKLDGTV</sequence>
<dbReference type="EMBL" id="JAGETZ010000004">
    <property type="protein sequence ID" value="MBO2009585.1"/>
    <property type="molecule type" value="Genomic_DNA"/>
</dbReference>
<evidence type="ECO:0000313" key="3">
    <source>
        <dbReference type="Proteomes" id="UP000664369"/>
    </source>
</evidence>
<reference evidence="2 3" key="1">
    <citation type="submission" date="2021-03" db="EMBL/GenBank/DDBJ databases">
        <authorList>
            <person name="Kim M.K."/>
        </authorList>
    </citation>
    <scope>NUCLEOTIDE SEQUENCE [LARGE SCALE GENOMIC DNA]</scope>
    <source>
        <strain evidence="2 3">BT442</strain>
    </source>
</reference>
<name>A0ABS3QEC3_9BACT</name>